<accession>A0A072W2P0</accession>
<reference evidence="2" key="3">
    <citation type="submission" date="2015-04" db="UniProtKB">
        <authorList>
            <consortium name="EnsemblPlants"/>
        </authorList>
    </citation>
    <scope>IDENTIFICATION</scope>
    <source>
        <strain evidence="2">cv. Jemalong A17</strain>
    </source>
</reference>
<dbReference type="Proteomes" id="UP000002051">
    <property type="component" value="Unassembled WGS sequence"/>
</dbReference>
<gene>
    <name evidence="1" type="ordered locus">MTR_1g115555</name>
</gene>
<evidence type="ECO:0000313" key="2">
    <source>
        <dbReference type="EnsemblPlants" id="KEH44510"/>
    </source>
</evidence>
<organism evidence="1 3">
    <name type="scientific">Medicago truncatula</name>
    <name type="common">Barrel medic</name>
    <name type="synonym">Medicago tribuloides</name>
    <dbReference type="NCBI Taxonomy" id="3880"/>
    <lineage>
        <taxon>Eukaryota</taxon>
        <taxon>Viridiplantae</taxon>
        <taxon>Streptophyta</taxon>
        <taxon>Embryophyta</taxon>
        <taxon>Tracheophyta</taxon>
        <taxon>Spermatophyta</taxon>
        <taxon>Magnoliopsida</taxon>
        <taxon>eudicotyledons</taxon>
        <taxon>Gunneridae</taxon>
        <taxon>Pentapetalae</taxon>
        <taxon>rosids</taxon>
        <taxon>fabids</taxon>
        <taxon>Fabales</taxon>
        <taxon>Fabaceae</taxon>
        <taxon>Papilionoideae</taxon>
        <taxon>50 kb inversion clade</taxon>
        <taxon>NPAAA clade</taxon>
        <taxon>Hologalegina</taxon>
        <taxon>IRL clade</taxon>
        <taxon>Trifolieae</taxon>
        <taxon>Medicago</taxon>
    </lineage>
</organism>
<keyword evidence="1" id="KW-0812">Transmembrane</keyword>
<reference evidence="1 3" key="2">
    <citation type="journal article" date="2014" name="BMC Genomics">
        <title>An improved genome release (version Mt4.0) for the model legume Medicago truncatula.</title>
        <authorList>
            <person name="Tang H."/>
            <person name="Krishnakumar V."/>
            <person name="Bidwell S."/>
            <person name="Rosen B."/>
            <person name="Chan A."/>
            <person name="Zhou S."/>
            <person name="Gentzbittel L."/>
            <person name="Childs K.L."/>
            <person name="Yandell M."/>
            <person name="Gundlach H."/>
            <person name="Mayer K.F."/>
            <person name="Schwartz D.C."/>
            <person name="Town C.D."/>
        </authorList>
    </citation>
    <scope>GENOME REANNOTATION</scope>
    <source>
        <strain evidence="1">A17</strain>
        <strain evidence="2 3">cv. Jemalong A17</strain>
    </source>
</reference>
<name>A0A072W2P0_MEDTR</name>
<protein>
    <submittedName>
        <fullName evidence="1">Transmembrane protein, putative</fullName>
    </submittedName>
</protein>
<reference evidence="1 3" key="1">
    <citation type="journal article" date="2011" name="Nature">
        <title>The Medicago genome provides insight into the evolution of rhizobial symbioses.</title>
        <authorList>
            <person name="Young N.D."/>
            <person name="Debelle F."/>
            <person name="Oldroyd G.E."/>
            <person name="Geurts R."/>
            <person name="Cannon S.B."/>
            <person name="Udvardi M.K."/>
            <person name="Benedito V.A."/>
            <person name="Mayer K.F."/>
            <person name="Gouzy J."/>
            <person name="Schoof H."/>
            <person name="Van de Peer Y."/>
            <person name="Proost S."/>
            <person name="Cook D.R."/>
            <person name="Meyers B.C."/>
            <person name="Spannagl M."/>
            <person name="Cheung F."/>
            <person name="De Mita S."/>
            <person name="Krishnakumar V."/>
            <person name="Gundlach H."/>
            <person name="Zhou S."/>
            <person name="Mudge J."/>
            <person name="Bharti A.K."/>
            <person name="Murray J.D."/>
            <person name="Naoumkina M.A."/>
            <person name="Rosen B."/>
            <person name="Silverstein K.A."/>
            <person name="Tang H."/>
            <person name="Rombauts S."/>
            <person name="Zhao P.X."/>
            <person name="Zhou P."/>
            <person name="Barbe V."/>
            <person name="Bardou P."/>
            <person name="Bechner M."/>
            <person name="Bellec A."/>
            <person name="Berger A."/>
            <person name="Berges H."/>
            <person name="Bidwell S."/>
            <person name="Bisseling T."/>
            <person name="Choisne N."/>
            <person name="Couloux A."/>
            <person name="Denny R."/>
            <person name="Deshpande S."/>
            <person name="Dai X."/>
            <person name="Doyle J.J."/>
            <person name="Dudez A.M."/>
            <person name="Farmer A.D."/>
            <person name="Fouteau S."/>
            <person name="Franken C."/>
            <person name="Gibelin C."/>
            <person name="Gish J."/>
            <person name="Goldstein S."/>
            <person name="Gonzalez A.J."/>
            <person name="Green P.J."/>
            <person name="Hallab A."/>
            <person name="Hartog M."/>
            <person name="Hua A."/>
            <person name="Humphray S.J."/>
            <person name="Jeong D.H."/>
            <person name="Jing Y."/>
            <person name="Jocker A."/>
            <person name="Kenton S.M."/>
            <person name="Kim D.J."/>
            <person name="Klee K."/>
            <person name="Lai H."/>
            <person name="Lang C."/>
            <person name="Lin S."/>
            <person name="Macmil S.L."/>
            <person name="Magdelenat G."/>
            <person name="Matthews L."/>
            <person name="McCorrison J."/>
            <person name="Monaghan E.L."/>
            <person name="Mun J.H."/>
            <person name="Najar F.Z."/>
            <person name="Nicholson C."/>
            <person name="Noirot C."/>
            <person name="O'Bleness M."/>
            <person name="Paule C.R."/>
            <person name="Poulain J."/>
            <person name="Prion F."/>
            <person name="Qin B."/>
            <person name="Qu C."/>
            <person name="Retzel E.F."/>
            <person name="Riddle C."/>
            <person name="Sallet E."/>
            <person name="Samain S."/>
            <person name="Samson N."/>
            <person name="Sanders I."/>
            <person name="Saurat O."/>
            <person name="Scarpelli C."/>
            <person name="Schiex T."/>
            <person name="Segurens B."/>
            <person name="Severin A.J."/>
            <person name="Sherrier D.J."/>
            <person name="Shi R."/>
            <person name="Sims S."/>
            <person name="Singer S.R."/>
            <person name="Sinharoy S."/>
            <person name="Sterck L."/>
            <person name="Viollet A."/>
            <person name="Wang B.B."/>
            <person name="Wang K."/>
            <person name="Wang M."/>
            <person name="Wang X."/>
            <person name="Warfsmann J."/>
            <person name="Weissenbach J."/>
            <person name="White D.D."/>
            <person name="White J.D."/>
            <person name="Wiley G.B."/>
            <person name="Wincker P."/>
            <person name="Xing Y."/>
            <person name="Yang L."/>
            <person name="Yao Z."/>
            <person name="Ying F."/>
            <person name="Zhai J."/>
            <person name="Zhou L."/>
            <person name="Zuber A."/>
            <person name="Denarie J."/>
            <person name="Dixon R.A."/>
            <person name="May G.D."/>
            <person name="Schwartz D.C."/>
            <person name="Rogers J."/>
            <person name="Quetier F."/>
            <person name="Town C.D."/>
            <person name="Roe B.A."/>
        </authorList>
    </citation>
    <scope>NUCLEOTIDE SEQUENCE [LARGE SCALE GENOMIC DNA]</scope>
    <source>
        <strain evidence="1">A17</strain>
        <strain evidence="2 3">cv. Jemalong A17</strain>
    </source>
</reference>
<dbReference type="EMBL" id="CM001217">
    <property type="protein sequence ID" value="KEH44510.1"/>
    <property type="molecule type" value="Genomic_DNA"/>
</dbReference>
<proteinExistence type="predicted"/>
<dbReference type="HOGENOM" id="CLU_3090209_0_0_1"/>
<dbReference type="AlphaFoldDB" id="A0A072W2P0"/>
<sequence>MTYFKKESPVFYFTGTTLVIDLYAFKNLSFIIEQTGGFEMDPPVPQSVFTLH</sequence>
<keyword evidence="1" id="KW-0472">Membrane</keyword>
<dbReference type="EnsemblPlants" id="KEH44510">
    <property type="protein sequence ID" value="KEH44510"/>
    <property type="gene ID" value="MTR_1g115555"/>
</dbReference>
<evidence type="ECO:0000313" key="1">
    <source>
        <dbReference type="EMBL" id="KEH44510.1"/>
    </source>
</evidence>
<evidence type="ECO:0000313" key="3">
    <source>
        <dbReference type="Proteomes" id="UP000002051"/>
    </source>
</evidence>
<keyword evidence="3" id="KW-1185">Reference proteome</keyword>